<evidence type="ECO:0000256" key="3">
    <source>
        <dbReference type="ARBA" id="ARBA00011245"/>
    </source>
</evidence>
<evidence type="ECO:0000256" key="7">
    <source>
        <dbReference type="ARBA" id="ARBA00023055"/>
    </source>
</evidence>
<dbReference type="PANTHER" id="PTHR11306:SF0">
    <property type="entry name" value="PHOSPHATIDYLGLYCEROL_PHOSPHATIDYLINOSITOL TRANSFER PROTEIN"/>
    <property type="match status" value="1"/>
</dbReference>
<dbReference type="PANTHER" id="PTHR11306">
    <property type="entry name" value="NIEMANN PICK TYPE C2 PROTEIN NPC2-RELATED"/>
    <property type="match status" value="1"/>
</dbReference>
<dbReference type="AlphaFoldDB" id="A0A9W4XB41"/>
<evidence type="ECO:0000256" key="1">
    <source>
        <dbReference type="ARBA" id="ARBA00002053"/>
    </source>
</evidence>
<dbReference type="InterPro" id="IPR039670">
    <property type="entry name" value="NPC2-like"/>
</dbReference>
<feature type="signal peptide" evidence="8">
    <location>
        <begin position="1"/>
        <end position="19"/>
    </location>
</feature>
<dbReference type="Pfam" id="PF02221">
    <property type="entry name" value="E1_DerP2_DerF2"/>
    <property type="match status" value="1"/>
</dbReference>
<reference evidence="10" key="1">
    <citation type="submission" date="2022-12" db="EMBL/GenBank/DDBJ databases">
        <authorList>
            <person name="Brejova B."/>
        </authorList>
    </citation>
    <scope>NUCLEOTIDE SEQUENCE</scope>
</reference>
<name>A0A9W4XB41_9ASCO</name>
<organism evidence="10 11">
    <name type="scientific">Candida verbasci</name>
    <dbReference type="NCBI Taxonomy" id="1227364"/>
    <lineage>
        <taxon>Eukaryota</taxon>
        <taxon>Fungi</taxon>
        <taxon>Dikarya</taxon>
        <taxon>Ascomycota</taxon>
        <taxon>Saccharomycotina</taxon>
        <taxon>Pichiomycetes</taxon>
        <taxon>Debaryomycetaceae</taxon>
        <taxon>Candida/Lodderomyces clade</taxon>
        <taxon>Candida</taxon>
    </lineage>
</organism>
<dbReference type="EMBL" id="CANTUO010000001">
    <property type="protein sequence ID" value="CAI5755686.1"/>
    <property type="molecule type" value="Genomic_DNA"/>
</dbReference>
<sequence length="193" mass="21545">MVSFKNLFICTILLTQVQCISILLKALSAIKPQEVSISQKLFSFNRYSIDNLPGGDNTKPVPGDSPIEICDFKESQLLKLQEIIIAPNPPKAGSNLTFTATGYISKTIEDGAYVEVDVRYGFIKLVHQTFDLCEEVQKVDLECPIQKGNQIISKVVEIPQEVPPGKYLVNARAYTKDDEYITCLTAQIEFPIQ</sequence>
<feature type="chain" id="PRO_5040938813" description="Phosphatidylglycerol/phosphatidylinositol transfer protein" evidence="8">
    <location>
        <begin position="20"/>
        <end position="193"/>
    </location>
</feature>
<dbReference type="InterPro" id="IPR003172">
    <property type="entry name" value="ML_dom"/>
</dbReference>
<evidence type="ECO:0000313" key="10">
    <source>
        <dbReference type="EMBL" id="CAI5755686.1"/>
    </source>
</evidence>
<dbReference type="FunFam" id="2.60.40.770:FF:000004">
    <property type="entry name" value="Phosphatidylglycerol/phosphatidylinositol transfer protein"/>
    <property type="match status" value="1"/>
</dbReference>
<evidence type="ECO:0000259" key="9">
    <source>
        <dbReference type="SMART" id="SM00737"/>
    </source>
</evidence>
<protein>
    <recommendedName>
        <fullName evidence="4">Phosphatidylglycerol/phosphatidylinositol transfer protein</fullName>
    </recommendedName>
</protein>
<dbReference type="InterPro" id="IPR033917">
    <property type="entry name" value="ML_PG-PI_TP"/>
</dbReference>
<dbReference type="Proteomes" id="UP001152885">
    <property type="component" value="Unassembled WGS sequence"/>
</dbReference>
<dbReference type="GO" id="GO:0032934">
    <property type="term" value="F:sterol binding"/>
    <property type="evidence" value="ECO:0007669"/>
    <property type="project" value="InterPro"/>
</dbReference>
<keyword evidence="6 8" id="KW-0732">Signal</keyword>
<comment type="similarity">
    <text evidence="2">Belongs to the NPC2 family.</text>
</comment>
<dbReference type="SUPFAM" id="SSF81296">
    <property type="entry name" value="E set domains"/>
    <property type="match status" value="1"/>
</dbReference>
<keyword evidence="5" id="KW-0813">Transport</keyword>
<feature type="domain" description="MD-2-related lipid-recognition" evidence="9">
    <location>
        <begin position="67"/>
        <end position="188"/>
    </location>
</feature>
<dbReference type="CDD" id="cd00917">
    <property type="entry name" value="PG-PI_TP"/>
    <property type="match status" value="1"/>
</dbReference>
<accession>A0A9W4XB41</accession>
<keyword evidence="7" id="KW-0445">Lipid transport</keyword>
<dbReference type="SMART" id="SM00737">
    <property type="entry name" value="ML"/>
    <property type="match status" value="1"/>
</dbReference>
<evidence type="ECO:0000313" key="11">
    <source>
        <dbReference type="Proteomes" id="UP001152885"/>
    </source>
</evidence>
<comment type="function">
    <text evidence="1">Catalyzes the intermembrane transfer of phosphatidylglycerol and phosphatidylinositol.</text>
</comment>
<proteinExistence type="inferred from homology"/>
<gene>
    <name evidence="10" type="ORF">CANVERA_P0202</name>
</gene>
<keyword evidence="11" id="KW-1185">Reference proteome</keyword>
<evidence type="ECO:0000256" key="2">
    <source>
        <dbReference type="ARBA" id="ARBA00006370"/>
    </source>
</evidence>
<dbReference type="OrthoDB" id="6409159at2759"/>
<dbReference type="InterPro" id="IPR014756">
    <property type="entry name" value="Ig_E-set"/>
</dbReference>
<dbReference type="Gene3D" id="2.60.40.770">
    <property type="match status" value="1"/>
</dbReference>
<evidence type="ECO:0000256" key="8">
    <source>
        <dbReference type="SAM" id="SignalP"/>
    </source>
</evidence>
<evidence type="ECO:0000256" key="6">
    <source>
        <dbReference type="ARBA" id="ARBA00022729"/>
    </source>
</evidence>
<evidence type="ECO:0000256" key="5">
    <source>
        <dbReference type="ARBA" id="ARBA00022448"/>
    </source>
</evidence>
<comment type="caution">
    <text evidence="10">The sequence shown here is derived from an EMBL/GenBank/DDBJ whole genome shotgun (WGS) entry which is preliminary data.</text>
</comment>
<evidence type="ECO:0000256" key="4">
    <source>
        <dbReference type="ARBA" id="ARBA00016056"/>
    </source>
</evidence>
<comment type="subunit">
    <text evidence="3">Monomer.</text>
</comment>
<dbReference type="GO" id="GO:0032366">
    <property type="term" value="P:intracellular sterol transport"/>
    <property type="evidence" value="ECO:0007669"/>
    <property type="project" value="InterPro"/>
</dbReference>